<evidence type="ECO:0000256" key="4">
    <source>
        <dbReference type="ARBA" id="ARBA00022833"/>
    </source>
</evidence>
<dbReference type="PANTHER" id="PTHR46134">
    <property type="entry name" value="DRONGO, ISOFORM F"/>
    <property type="match status" value="1"/>
</dbReference>
<keyword evidence="7" id="KW-1185">Reference proteome</keyword>
<evidence type="ECO:0000313" key="6">
    <source>
        <dbReference type="EMBL" id="MEQ2210410.1"/>
    </source>
</evidence>
<evidence type="ECO:0000256" key="2">
    <source>
        <dbReference type="ARBA" id="ARBA00022737"/>
    </source>
</evidence>
<proteinExistence type="predicted"/>
<feature type="compositionally biased region" description="Pro residues" evidence="5">
    <location>
        <begin position="26"/>
        <end position="37"/>
    </location>
</feature>
<dbReference type="PANTHER" id="PTHR46134:SF6">
    <property type="entry name" value="ARF-GAP DOMAIN AND FG REPEAT-CONTAINING PROTEIN 1 ISOFORM X1"/>
    <property type="match status" value="1"/>
</dbReference>
<sequence length="83" mass="8793">MPAGFGNAAAFNLPTSFSGTFQQPFPGQPPFTQPPVFPQQHNGGGFPAFGQTKPVVTPFGQPMAAPIVPSNPFLVSIVISFFW</sequence>
<keyword evidence="4" id="KW-0862">Zinc</keyword>
<dbReference type="EMBL" id="JAHRIN010053139">
    <property type="protein sequence ID" value="MEQ2210410.1"/>
    <property type="molecule type" value="Genomic_DNA"/>
</dbReference>
<evidence type="ECO:0000256" key="1">
    <source>
        <dbReference type="ARBA" id="ARBA00022723"/>
    </source>
</evidence>
<organism evidence="6 7">
    <name type="scientific">Xenoophorus captivus</name>
    <dbReference type="NCBI Taxonomy" id="1517983"/>
    <lineage>
        <taxon>Eukaryota</taxon>
        <taxon>Metazoa</taxon>
        <taxon>Chordata</taxon>
        <taxon>Craniata</taxon>
        <taxon>Vertebrata</taxon>
        <taxon>Euteleostomi</taxon>
        <taxon>Actinopterygii</taxon>
        <taxon>Neopterygii</taxon>
        <taxon>Teleostei</taxon>
        <taxon>Neoteleostei</taxon>
        <taxon>Acanthomorphata</taxon>
        <taxon>Ovalentaria</taxon>
        <taxon>Atherinomorphae</taxon>
        <taxon>Cyprinodontiformes</taxon>
        <taxon>Goodeidae</taxon>
        <taxon>Xenoophorus</taxon>
    </lineage>
</organism>
<keyword evidence="1" id="KW-0479">Metal-binding</keyword>
<name>A0ABV0RQS9_9TELE</name>
<evidence type="ECO:0000256" key="5">
    <source>
        <dbReference type="SAM" id="MobiDB-lite"/>
    </source>
</evidence>
<dbReference type="InterPro" id="IPR052248">
    <property type="entry name" value="Arf-GAP_FG-repeat_protein"/>
</dbReference>
<gene>
    <name evidence="6" type="primary">AGFG1_1</name>
    <name evidence="6" type="ORF">XENOCAPTIV_013027</name>
</gene>
<dbReference type="Proteomes" id="UP001434883">
    <property type="component" value="Unassembled WGS sequence"/>
</dbReference>
<comment type="caution">
    <text evidence="6">The sequence shown here is derived from an EMBL/GenBank/DDBJ whole genome shotgun (WGS) entry which is preliminary data.</text>
</comment>
<keyword evidence="3" id="KW-0863">Zinc-finger</keyword>
<feature type="region of interest" description="Disordered" evidence="5">
    <location>
        <begin position="22"/>
        <end position="50"/>
    </location>
</feature>
<protein>
    <submittedName>
        <fullName evidence="6">ArfGAP with FG repeats 1</fullName>
    </submittedName>
</protein>
<reference evidence="6 7" key="1">
    <citation type="submission" date="2021-06" db="EMBL/GenBank/DDBJ databases">
        <authorList>
            <person name="Palmer J.M."/>
        </authorList>
    </citation>
    <scope>NUCLEOTIDE SEQUENCE [LARGE SCALE GENOMIC DNA]</scope>
    <source>
        <strain evidence="6 7">XC_2019</strain>
        <tissue evidence="6">Muscle</tissue>
    </source>
</reference>
<evidence type="ECO:0000313" key="7">
    <source>
        <dbReference type="Proteomes" id="UP001434883"/>
    </source>
</evidence>
<accession>A0ABV0RQS9</accession>
<keyword evidence="2" id="KW-0677">Repeat</keyword>
<evidence type="ECO:0000256" key="3">
    <source>
        <dbReference type="ARBA" id="ARBA00022771"/>
    </source>
</evidence>